<reference evidence="9" key="2">
    <citation type="submission" date="2021-04" db="EMBL/GenBank/DDBJ databases">
        <authorList>
            <person name="Gilroy R."/>
        </authorList>
    </citation>
    <scope>NUCLEOTIDE SEQUENCE</scope>
    <source>
        <strain evidence="9">ChiHjej13B12-24818</strain>
    </source>
</reference>
<dbReference type="GO" id="GO:0006508">
    <property type="term" value="P:proteolysis"/>
    <property type="evidence" value="ECO:0007669"/>
    <property type="project" value="UniProtKB-KW"/>
</dbReference>
<keyword evidence="7" id="KW-0472">Membrane</keyword>
<evidence type="ECO:0000256" key="6">
    <source>
        <dbReference type="RuleBase" id="RU003983"/>
    </source>
</evidence>
<dbReference type="Gene3D" id="3.30.2010.10">
    <property type="entry name" value="Metalloproteases ('zincins'), catalytic domain"/>
    <property type="match status" value="1"/>
</dbReference>
<keyword evidence="1 6" id="KW-0645">Protease</keyword>
<dbReference type="GO" id="GO:0004222">
    <property type="term" value="F:metalloendopeptidase activity"/>
    <property type="evidence" value="ECO:0007669"/>
    <property type="project" value="InterPro"/>
</dbReference>
<keyword evidence="7" id="KW-1133">Transmembrane helix</keyword>
<evidence type="ECO:0000256" key="7">
    <source>
        <dbReference type="SAM" id="Phobius"/>
    </source>
</evidence>
<keyword evidence="4 6" id="KW-0862">Zinc</keyword>
<feature type="transmembrane region" description="Helical" evidence="7">
    <location>
        <begin position="38"/>
        <end position="63"/>
    </location>
</feature>
<feature type="domain" description="Peptidase M48" evidence="8">
    <location>
        <begin position="144"/>
        <end position="207"/>
    </location>
</feature>
<feature type="transmembrane region" description="Helical" evidence="7">
    <location>
        <begin position="295"/>
        <end position="321"/>
    </location>
</feature>
<reference evidence="9" key="1">
    <citation type="journal article" date="2021" name="PeerJ">
        <title>Extensive microbial diversity within the chicken gut microbiome revealed by metagenomics and culture.</title>
        <authorList>
            <person name="Gilroy R."/>
            <person name="Ravi A."/>
            <person name="Getino M."/>
            <person name="Pursley I."/>
            <person name="Horton D.L."/>
            <person name="Alikhan N.F."/>
            <person name="Baker D."/>
            <person name="Gharbi K."/>
            <person name="Hall N."/>
            <person name="Watson M."/>
            <person name="Adriaenssens E.M."/>
            <person name="Foster-Nyarko E."/>
            <person name="Jarju S."/>
            <person name="Secka A."/>
            <person name="Antonio M."/>
            <person name="Oren A."/>
            <person name="Chaudhuri R.R."/>
            <person name="La Ragione R."/>
            <person name="Hildebrand F."/>
            <person name="Pallen M.J."/>
        </authorList>
    </citation>
    <scope>NUCLEOTIDE SEQUENCE</scope>
    <source>
        <strain evidence="9">ChiHjej13B12-24818</strain>
    </source>
</reference>
<accession>A0A9D2RQA3</accession>
<dbReference type="InterPro" id="IPR052173">
    <property type="entry name" value="Beta-lactam_resp_regulator"/>
</dbReference>
<keyword evidence="3 6" id="KW-0378">Hydrolase</keyword>
<organism evidence="9 10">
    <name type="scientific">Candidatus Brachybacterium merdavium</name>
    <dbReference type="NCBI Taxonomy" id="2838513"/>
    <lineage>
        <taxon>Bacteria</taxon>
        <taxon>Bacillati</taxon>
        <taxon>Actinomycetota</taxon>
        <taxon>Actinomycetes</taxon>
        <taxon>Micrococcales</taxon>
        <taxon>Dermabacteraceae</taxon>
        <taxon>Brachybacterium</taxon>
    </lineage>
</organism>
<feature type="transmembrane region" description="Helical" evidence="7">
    <location>
        <begin position="6"/>
        <end position="26"/>
    </location>
</feature>
<comment type="similarity">
    <text evidence="6">Belongs to the peptidase M48 family.</text>
</comment>
<keyword evidence="2" id="KW-0479">Metal-binding</keyword>
<evidence type="ECO:0000313" key="9">
    <source>
        <dbReference type="EMBL" id="HJB11738.1"/>
    </source>
</evidence>
<dbReference type="AlphaFoldDB" id="A0A9D2RQA3"/>
<name>A0A9D2RQA3_9MICO</name>
<dbReference type="EMBL" id="DWZH01000112">
    <property type="protein sequence ID" value="HJB11738.1"/>
    <property type="molecule type" value="Genomic_DNA"/>
</dbReference>
<dbReference type="PANTHER" id="PTHR34978:SF3">
    <property type="entry name" value="SLR0241 PROTEIN"/>
    <property type="match status" value="1"/>
</dbReference>
<evidence type="ECO:0000256" key="5">
    <source>
        <dbReference type="ARBA" id="ARBA00023049"/>
    </source>
</evidence>
<sequence>MTALGAPAVIAVLLGVSGLCGPLLLRAAAPLLMRIPRLAVALLLAGMAAWLLAAAALSLVLAWSLSGPRLLPGAYGEVCQRCLAASSPFAAGHTVQTGLPVALLMLLPALGATLLLGRLLHHLLASHRQARSLSARIVGSARRTRVAGHEVWLLRDARPLAFALPRSKGGIVISDGLRGQLADRELTAVLAHEQAHLQQRHHLILSVLGAVTEPLRWIPLARAIADAAPHYLEIAADSRARACSGTPALASALLKIGAPAHPGPLPARPGGPAALLHAGGPDRIRQLVAPARGGAALAPLSALALLMLGLTIVTICVHLSYLQVMLAGCVLPE</sequence>
<dbReference type="CDD" id="cd07326">
    <property type="entry name" value="M56_BlaR1_MecR1_like"/>
    <property type="match status" value="1"/>
</dbReference>
<dbReference type="GO" id="GO:0046872">
    <property type="term" value="F:metal ion binding"/>
    <property type="evidence" value="ECO:0007669"/>
    <property type="project" value="UniProtKB-KW"/>
</dbReference>
<keyword evidence="7" id="KW-0812">Transmembrane</keyword>
<evidence type="ECO:0000259" key="8">
    <source>
        <dbReference type="Pfam" id="PF01435"/>
    </source>
</evidence>
<dbReference type="InterPro" id="IPR001915">
    <property type="entry name" value="Peptidase_M48"/>
</dbReference>
<dbReference type="PANTHER" id="PTHR34978">
    <property type="entry name" value="POSSIBLE SENSOR-TRANSDUCER PROTEIN BLAR"/>
    <property type="match status" value="1"/>
</dbReference>
<keyword evidence="5 6" id="KW-0482">Metalloprotease</keyword>
<evidence type="ECO:0000256" key="1">
    <source>
        <dbReference type="ARBA" id="ARBA00022670"/>
    </source>
</evidence>
<evidence type="ECO:0000313" key="10">
    <source>
        <dbReference type="Proteomes" id="UP000823823"/>
    </source>
</evidence>
<feature type="transmembrane region" description="Helical" evidence="7">
    <location>
        <begin position="101"/>
        <end position="121"/>
    </location>
</feature>
<evidence type="ECO:0000256" key="2">
    <source>
        <dbReference type="ARBA" id="ARBA00022723"/>
    </source>
</evidence>
<dbReference type="Proteomes" id="UP000823823">
    <property type="component" value="Unassembled WGS sequence"/>
</dbReference>
<gene>
    <name evidence="9" type="ORF">H9786_14660</name>
</gene>
<protein>
    <submittedName>
        <fullName evidence="9">M56 family metallopeptidase</fullName>
    </submittedName>
</protein>
<proteinExistence type="inferred from homology"/>
<dbReference type="Pfam" id="PF01435">
    <property type="entry name" value="Peptidase_M48"/>
    <property type="match status" value="1"/>
</dbReference>
<comment type="caution">
    <text evidence="9">The sequence shown here is derived from an EMBL/GenBank/DDBJ whole genome shotgun (WGS) entry which is preliminary data.</text>
</comment>
<comment type="cofactor">
    <cofactor evidence="6">
        <name>Zn(2+)</name>
        <dbReference type="ChEBI" id="CHEBI:29105"/>
    </cofactor>
    <text evidence="6">Binds 1 zinc ion per subunit.</text>
</comment>
<evidence type="ECO:0000256" key="3">
    <source>
        <dbReference type="ARBA" id="ARBA00022801"/>
    </source>
</evidence>
<evidence type="ECO:0000256" key="4">
    <source>
        <dbReference type="ARBA" id="ARBA00022833"/>
    </source>
</evidence>